<protein>
    <submittedName>
        <fullName evidence="8">Deleted in malignant brain tumors 1 protein-like</fullName>
    </submittedName>
</protein>
<dbReference type="Gene3D" id="3.10.250.10">
    <property type="entry name" value="SRCR-like domain"/>
    <property type="match status" value="3"/>
</dbReference>
<evidence type="ECO:0000256" key="5">
    <source>
        <dbReference type="PROSITE-ProRule" id="PRU00196"/>
    </source>
</evidence>
<dbReference type="FunFam" id="3.10.250.10:FF:000006">
    <property type="entry name" value="neurotrypsin isoform X2"/>
    <property type="match status" value="2"/>
</dbReference>
<feature type="disulfide bond" evidence="5">
    <location>
        <begin position="76"/>
        <end position="86"/>
    </location>
</feature>
<dbReference type="InterPro" id="IPR001190">
    <property type="entry name" value="SRCR"/>
</dbReference>
<dbReference type="SUPFAM" id="SSF48726">
    <property type="entry name" value="Immunoglobulin"/>
    <property type="match status" value="1"/>
</dbReference>
<dbReference type="EMBL" id="JAICCE010000019">
    <property type="protein sequence ID" value="KAG9264043.1"/>
    <property type="molecule type" value="Genomic_DNA"/>
</dbReference>
<dbReference type="InterPro" id="IPR013783">
    <property type="entry name" value="Ig-like_fold"/>
</dbReference>
<gene>
    <name evidence="8" type="primary">DMBT1</name>
    <name evidence="8" type="ORF">AMEX_G22249</name>
</gene>
<dbReference type="PROSITE" id="PS00420">
    <property type="entry name" value="SRCR_1"/>
    <property type="match status" value="3"/>
</dbReference>
<feature type="disulfide bond" evidence="5">
    <location>
        <begin position="32"/>
        <end position="96"/>
    </location>
</feature>
<dbReference type="Pfam" id="PF00530">
    <property type="entry name" value="SRCR"/>
    <property type="match status" value="3"/>
</dbReference>
<dbReference type="PRINTS" id="PR00258">
    <property type="entry name" value="SPERACTRCPTR"/>
</dbReference>
<name>A0A8T2KXK3_ASTMX</name>
<sequence length="421" mass="44952">LIAGLNVRLVNGTGSCSGRVEIYYKGQWGTVCDDDWGINDADVVCRQMGCGTALLAHSSAHFGQGTGPIVLDNVLCSGSESSIRECHHNGFGRNDCGHGEDAGVTCSADDIRLMNGGGFCDGRVEIYHNGEWGTVCGDNWDMKDAEVVCRKMGCGRALSITHSAHFGEGNGPVLLDDVGCAGHESSLTSCSHRGLGITNCGHSEDAGVICSDVLQSPILTLISPNSTVLPGETVQFRCTSTNPTSISVDFRLLKNGELIITQQAESTTTFTLNVETSHQGRYSCDYKYRERNFFRSSFRSNSISITVVGLNVRLISGTGSCSGRVEVYYNGQWGTVCDDDWDINDADVVCRQLGCGRALSAHSSAYFGQGTGPILLDNFGCSGNESSITECRHNGFGEHNCNHGEDAGVTCSGEENSMIRL</sequence>
<feature type="disulfide bond" evidence="5">
    <location>
        <begin position="381"/>
        <end position="391"/>
    </location>
</feature>
<feature type="disulfide bond" evidence="5">
    <location>
        <begin position="136"/>
        <end position="200"/>
    </location>
</feature>
<feature type="domain" description="SRCR" evidence="6">
    <location>
        <begin position="111"/>
        <end position="211"/>
    </location>
</feature>
<evidence type="ECO:0000259" key="6">
    <source>
        <dbReference type="PROSITE" id="PS50287"/>
    </source>
</evidence>
<dbReference type="Pfam" id="PF13895">
    <property type="entry name" value="Ig_2"/>
    <property type="match status" value="1"/>
</dbReference>
<accession>A0A8T2KXK3</accession>
<evidence type="ECO:0000313" key="8">
    <source>
        <dbReference type="EMBL" id="KAG9264043.1"/>
    </source>
</evidence>
<dbReference type="SMART" id="SM00202">
    <property type="entry name" value="SR"/>
    <property type="match status" value="3"/>
</dbReference>
<dbReference type="Gene3D" id="2.60.40.10">
    <property type="entry name" value="Immunoglobulins"/>
    <property type="match status" value="1"/>
</dbReference>
<evidence type="ECO:0000256" key="2">
    <source>
        <dbReference type="ARBA" id="ARBA00022737"/>
    </source>
</evidence>
<organism evidence="8 9">
    <name type="scientific">Astyanax mexicanus</name>
    <name type="common">Blind cave fish</name>
    <name type="synonym">Astyanax fasciatus mexicanus</name>
    <dbReference type="NCBI Taxonomy" id="7994"/>
    <lineage>
        <taxon>Eukaryota</taxon>
        <taxon>Metazoa</taxon>
        <taxon>Chordata</taxon>
        <taxon>Craniata</taxon>
        <taxon>Vertebrata</taxon>
        <taxon>Euteleostomi</taxon>
        <taxon>Actinopterygii</taxon>
        <taxon>Neopterygii</taxon>
        <taxon>Teleostei</taxon>
        <taxon>Ostariophysi</taxon>
        <taxon>Characiformes</taxon>
        <taxon>Characoidei</taxon>
        <taxon>Acestrorhamphidae</taxon>
        <taxon>Acestrorhamphinae</taxon>
        <taxon>Astyanax</taxon>
    </lineage>
</organism>
<feature type="disulfide bond" evidence="5">
    <location>
        <begin position="180"/>
        <end position="190"/>
    </location>
</feature>
<dbReference type="PROSITE" id="PS50287">
    <property type="entry name" value="SRCR_2"/>
    <property type="match status" value="3"/>
</dbReference>
<evidence type="ECO:0000259" key="7">
    <source>
        <dbReference type="PROSITE" id="PS50835"/>
    </source>
</evidence>
<dbReference type="InterPro" id="IPR007110">
    <property type="entry name" value="Ig-like_dom"/>
</dbReference>
<dbReference type="PANTHER" id="PTHR48071">
    <property type="entry name" value="SRCR DOMAIN-CONTAINING PROTEIN"/>
    <property type="match status" value="1"/>
</dbReference>
<reference evidence="8 9" key="1">
    <citation type="submission" date="2021-07" db="EMBL/GenBank/DDBJ databases">
        <authorList>
            <person name="Imarazene B."/>
            <person name="Zahm M."/>
            <person name="Klopp C."/>
            <person name="Cabau C."/>
            <person name="Beille S."/>
            <person name="Jouanno E."/>
            <person name="Castinel A."/>
            <person name="Lluch J."/>
            <person name="Gil L."/>
            <person name="Kuchtly C."/>
            <person name="Lopez Roques C."/>
            <person name="Donnadieu C."/>
            <person name="Parrinello H."/>
            <person name="Journot L."/>
            <person name="Du K."/>
            <person name="Schartl M."/>
            <person name="Retaux S."/>
            <person name="Guiguen Y."/>
        </authorList>
    </citation>
    <scope>NUCLEOTIDE SEQUENCE [LARGE SCALE GENOMIC DNA]</scope>
    <source>
        <strain evidence="8">Pach_M1</strain>
        <tissue evidence="8">Testis</tissue>
    </source>
</reference>
<keyword evidence="2" id="KW-0677">Repeat</keyword>
<dbReference type="GO" id="GO:0004252">
    <property type="term" value="F:serine-type endopeptidase activity"/>
    <property type="evidence" value="ECO:0007669"/>
    <property type="project" value="TreeGrafter"/>
</dbReference>
<proteinExistence type="predicted"/>
<dbReference type="PANTHER" id="PTHR48071:SF27">
    <property type="entry name" value="SCAVENGER RECEPTOR CYSTEINE-RICH TYPE 1 PROTEIN M130-LIKE"/>
    <property type="match status" value="1"/>
</dbReference>
<feature type="disulfide bond" evidence="5">
    <location>
        <begin position="149"/>
        <end position="210"/>
    </location>
</feature>
<evidence type="ECO:0000256" key="4">
    <source>
        <dbReference type="ARBA" id="ARBA00023180"/>
    </source>
</evidence>
<dbReference type="AlphaFoldDB" id="A0A8T2KXK3"/>
<dbReference type="Proteomes" id="UP000752171">
    <property type="component" value="Unassembled WGS sequence"/>
</dbReference>
<evidence type="ECO:0000256" key="3">
    <source>
        <dbReference type="ARBA" id="ARBA00023157"/>
    </source>
</evidence>
<evidence type="ECO:0000256" key="1">
    <source>
        <dbReference type="ARBA" id="ARBA00022729"/>
    </source>
</evidence>
<keyword evidence="4" id="KW-0325">Glycoprotein</keyword>
<keyword evidence="3 5" id="KW-1015">Disulfide bond</keyword>
<feature type="disulfide bond" evidence="5">
    <location>
        <begin position="350"/>
        <end position="411"/>
    </location>
</feature>
<feature type="domain" description="SRCR" evidence="6">
    <location>
        <begin position="312"/>
        <end position="412"/>
    </location>
</feature>
<dbReference type="FunFam" id="3.10.250.10:FF:000003">
    <property type="entry name" value="Deleted in malignant brain tumors 1"/>
    <property type="match status" value="1"/>
</dbReference>
<dbReference type="SUPFAM" id="SSF56487">
    <property type="entry name" value="SRCR-like"/>
    <property type="match status" value="3"/>
</dbReference>
<evidence type="ECO:0000313" key="9">
    <source>
        <dbReference type="Proteomes" id="UP000752171"/>
    </source>
</evidence>
<feature type="domain" description="SRCR" evidence="6">
    <location>
        <begin position="7"/>
        <end position="107"/>
    </location>
</feature>
<dbReference type="GO" id="GO:0005886">
    <property type="term" value="C:plasma membrane"/>
    <property type="evidence" value="ECO:0007669"/>
    <property type="project" value="TreeGrafter"/>
</dbReference>
<dbReference type="PROSITE" id="PS50835">
    <property type="entry name" value="IG_LIKE"/>
    <property type="match status" value="1"/>
</dbReference>
<dbReference type="GO" id="GO:0031638">
    <property type="term" value="P:zymogen activation"/>
    <property type="evidence" value="ECO:0007669"/>
    <property type="project" value="TreeGrafter"/>
</dbReference>
<dbReference type="InterPro" id="IPR036179">
    <property type="entry name" value="Ig-like_dom_sf"/>
</dbReference>
<dbReference type="InterPro" id="IPR036772">
    <property type="entry name" value="SRCR-like_dom_sf"/>
</dbReference>
<feature type="disulfide bond" evidence="5">
    <location>
        <begin position="45"/>
        <end position="106"/>
    </location>
</feature>
<feature type="disulfide bond" evidence="5">
    <location>
        <begin position="337"/>
        <end position="401"/>
    </location>
</feature>
<feature type="domain" description="Ig-like" evidence="7">
    <location>
        <begin position="217"/>
        <end position="306"/>
    </location>
</feature>
<comment type="caution">
    <text evidence="8">The sequence shown here is derived from an EMBL/GenBank/DDBJ whole genome shotgun (WGS) entry which is preliminary data.</text>
</comment>
<feature type="non-terminal residue" evidence="8">
    <location>
        <position position="421"/>
    </location>
</feature>
<keyword evidence="1" id="KW-0732">Signal</keyword>